<organism evidence="2 6">
    <name type="scientific">Leishmania donovani</name>
    <dbReference type="NCBI Taxonomy" id="5661"/>
    <lineage>
        <taxon>Eukaryota</taxon>
        <taxon>Discoba</taxon>
        <taxon>Euglenozoa</taxon>
        <taxon>Kinetoplastea</taxon>
        <taxon>Metakinetoplastina</taxon>
        <taxon>Trypanosomatida</taxon>
        <taxon>Trypanosomatidae</taxon>
        <taxon>Leishmaniinae</taxon>
        <taxon>Leishmania</taxon>
    </lineage>
</organism>
<evidence type="ECO:0000313" key="6">
    <source>
        <dbReference type="Proteomes" id="UP000274082"/>
    </source>
</evidence>
<reference evidence="5" key="3">
    <citation type="submission" date="2011-02" db="EMBL/GenBank/DDBJ databases">
        <title>Whole genome sequencing of Leishmania donovani clinical lines reveals dynamic variation related to drug resistance.</title>
        <authorList>
            <person name="Downing T."/>
            <person name="Imamura H."/>
            <person name="Sanders M."/>
            <person name="Decuypere S."/>
            <person name="Hertz-Fowler C."/>
            <person name="Clark T.G."/>
            <person name="Rijal S."/>
            <person name="Sundar S."/>
            <person name="Quail M.A."/>
            <person name="De Doncker S."/>
            <person name="Maes I."/>
            <person name="Vanaerschot M."/>
            <person name="Stark O."/>
            <person name="Schonian G."/>
            <person name="Dujardin J.C."/>
            <person name="Berriman M."/>
        </authorList>
    </citation>
    <scope>NUCLEOTIDE SEQUENCE [LARGE SCALE GENOMIC DNA]</scope>
    <source>
        <strain evidence="5">BPK282A1</strain>
    </source>
</reference>
<dbReference type="AlphaFoldDB" id="A0A3Q8I8V9"/>
<dbReference type="EMBL" id="FR799601">
    <property type="protein sequence ID" value="CBZ32769.1"/>
    <property type="molecule type" value="Genomic_DNA"/>
</dbReference>
<evidence type="ECO:0000313" key="5">
    <source>
        <dbReference type="Proteomes" id="UP000008980"/>
    </source>
</evidence>
<keyword evidence="1" id="KW-0812">Transmembrane</keyword>
<feature type="transmembrane region" description="Helical" evidence="1">
    <location>
        <begin position="158"/>
        <end position="180"/>
    </location>
</feature>
<reference evidence="4 5" key="1">
    <citation type="journal article" date="2011" name="Genome Res.">
        <title>Whole genome sequencing of multiple Leishmania donovani clinical isolates provides insights into population structure and mechanisms of drug resistance.</title>
        <authorList>
            <person name="Downing T."/>
            <person name="Imamura H."/>
            <person name="Decuypere S."/>
            <person name="Clark T.G."/>
            <person name="Coombs G.H."/>
            <person name="Cotton J.A."/>
            <person name="Hilley J.D."/>
            <person name="de Doncker S."/>
            <person name="Maes I."/>
            <person name="Mottram J.C."/>
            <person name="Quail M.A."/>
            <person name="Rijal S."/>
            <person name="Sanders M."/>
            <person name="Schonian G."/>
            <person name="Stark O."/>
            <person name="Sundar S."/>
            <person name="Vanaerschot M."/>
            <person name="Hertz-Fowler C."/>
            <person name="Dujardin J.C."/>
            <person name="Berriman M."/>
        </authorList>
    </citation>
    <scope>NUCLEOTIDE SEQUENCE [LARGE SCALE GENOMIC DNA]</scope>
    <source>
        <strain evidence="4 5">BPK282A1</strain>
    </source>
</reference>
<dbReference type="GeneID" id="13391437"/>
<sequence length="207" mass="22804">MELYLLPETDSFSQVFLRPTFAVPFSVMTSLTLAANYFMEKSTVESSSAPAVLVTATFCVNVFSFTLFIASITFSNSTQITRAIALGQSPPMKLSVLRSLPWPLSVVCGGQGDRKLVPFVLYSLIFPGTLVVASLHLISLGVNGLENSLFWQLPLQRYLAWSMLWRLVVATAVFTTNYLAAHNPTQSVLIPSTDTYRQPSNVGRKPE</sequence>
<gene>
    <name evidence="4" type="ORF">LDBPK_141110</name>
    <name evidence="2" type="ORF">LdCL_140016800</name>
    <name evidence="3" type="ORF">LDHU3_14.1380</name>
</gene>
<protein>
    <submittedName>
        <fullName evidence="3">Hypothetical_protein_conserved</fullName>
    </submittedName>
</protein>
<feature type="transmembrane region" description="Helical" evidence="1">
    <location>
        <begin position="51"/>
        <end position="74"/>
    </location>
</feature>
<proteinExistence type="predicted"/>
<evidence type="ECO:0000313" key="3">
    <source>
        <dbReference type="EMBL" id="CAC5428651.1"/>
    </source>
</evidence>
<reference evidence="3" key="5">
    <citation type="submission" date="2020-06" db="EMBL/GenBank/DDBJ databases">
        <authorList>
            <person name="Camacho E."/>
            <person name="Gonzalez-de la Fuente S."/>
            <person name="Rastrojo A."/>
            <person name="Peiro-Pastor R."/>
            <person name="Solana JC."/>
            <person name="Tabera L."/>
            <person name="Gamarro F."/>
            <person name="Carrasco-Ramiro F."/>
            <person name="Requena JM."/>
            <person name="Aguado B."/>
        </authorList>
    </citation>
    <scope>NUCLEOTIDE SEQUENCE</scope>
</reference>
<keyword evidence="1" id="KW-0472">Membrane</keyword>
<dbReference type="VEuPathDB" id="TriTrypDB:LdBPK_141110.1"/>
<feature type="transmembrane region" description="Helical" evidence="1">
    <location>
        <begin position="21"/>
        <end position="39"/>
    </location>
</feature>
<dbReference type="EMBL" id="CP029513">
    <property type="protein sequence ID" value="AYU77360.1"/>
    <property type="molecule type" value="Genomic_DNA"/>
</dbReference>
<dbReference type="Proteomes" id="UP000601710">
    <property type="component" value="Chromosome 14"/>
</dbReference>
<evidence type="ECO:0000313" key="2">
    <source>
        <dbReference type="EMBL" id="AYU77360.1"/>
    </source>
</evidence>
<evidence type="ECO:0000313" key="4">
    <source>
        <dbReference type="EMBL" id="CBZ32769.1"/>
    </source>
</evidence>
<dbReference type="VEuPathDB" id="TriTrypDB:LDHU3_14.1380"/>
<feature type="transmembrane region" description="Helical" evidence="1">
    <location>
        <begin position="119"/>
        <end position="138"/>
    </location>
</feature>
<keyword evidence="6" id="KW-1185">Reference proteome</keyword>
<dbReference type="KEGG" id="ldo:LDBPK_141110"/>
<dbReference type="VEuPathDB" id="TriTrypDB:LdCL_140016800"/>
<reference evidence="4" key="2">
    <citation type="submission" date="2011-01" db="EMBL/GenBank/DDBJ databases">
        <authorList>
            <person name="Zhao B.P."/>
            <person name="Ren Z.A."/>
            <person name="Li C.D."/>
        </authorList>
    </citation>
    <scope>NUCLEOTIDE SEQUENCE</scope>
    <source>
        <strain evidence="4">BPK282A1</strain>
    </source>
</reference>
<accession>E9BBZ3</accession>
<dbReference type="EMBL" id="LR812634">
    <property type="protein sequence ID" value="CAC5428651.1"/>
    <property type="molecule type" value="Genomic_DNA"/>
</dbReference>
<dbReference type="RefSeq" id="XP_003859478.1">
    <property type="nucleotide sequence ID" value="XM_003859430.1"/>
</dbReference>
<accession>A0A3Q8I8V9</accession>
<name>A0A3Q8I8V9_LEIDO</name>
<dbReference type="Proteomes" id="UP000008980">
    <property type="component" value="Chromosome 14"/>
</dbReference>
<dbReference type="OrthoDB" id="271029at2759"/>
<dbReference type="OMA" id="AHNPTQS"/>
<keyword evidence="1" id="KW-1133">Transmembrane helix</keyword>
<dbReference type="Proteomes" id="UP000274082">
    <property type="component" value="Chromosome 14"/>
</dbReference>
<reference evidence="2 6" key="4">
    <citation type="journal article" date="2018" name="Sci. Rep.">
        <title>A complete Leishmania donovani reference genome identifies novel genetic variations associated with virulence.</title>
        <authorList>
            <person name="Lypaczewski P."/>
            <person name="Hoshizaki J."/>
            <person name="Zhang W.-W."/>
            <person name="McCall L.-I."/>
            <person name="Torcivia-Rodriguez J."/>
            <person name="Simonyan V."/>
            <person name="Kaur A."/>
            <person name="Dewar K."/>
            <person name="Matlashewski G."/>
        </authorList>
    </citation>
    <scope>NUCLEOTIDE SEQUENCE [LARGE SCALE GENOMIC DNA]</scope>
    <source>
        <strain evidence="2 6">LdCL</strain>
    </source>
</reference>
<evidence type="ECO:0000256" key="1">
    <source>
        <dbReference type="SAM" id="Phobius"/>
    </source>
</evidence>